<name>A0A915DIR5_9BILA</name>
<feature type="region of interest" description="Disordered" evidence="1">
    <location>
        <begin position="289"/>
        <end position="327"/>
    </location>
</feature>
<protein>
    <submittedName>
        <fullName evidence="3">Uncharacterized protein</fullName>
    </submittedName>
</protein>
<dbReference type="Proteomes" id="UP000887574">
    <property type="component" value="Unplaced"/>
</dbReference>
<dbReference type="WBParaSite" id="jg19689">
    <property type="protein sequence ID" value="jg19689"/>
    <property type="gene ID" value="jg19689"/>
</dbReference>
<feature type="compositionally biased region" description="Basic and acidic residues" evidence="1">
    <location>
        <begin position="316"/>
        <end position="327"/>
    </location>
</feature>
<evidence type="ECO:0000256" key="1">
    <source>
        <dbReference type="SAM" id="MobiDB-lite"/>
    </source>
</evidence>
<accession>A0A915DIR5</accession>
<organism evidence="2 3">
    <name type="scientific">Ditylenchus dipsaci</name>
    <dbReference type="NCBI Taxonomy" id="166011"/>
    <lineage>
        <taxon>Eukaryota</taxon>
        <taxon>Metazoa</taxon>
        <taxon>Ecdysozoa</taxon>
        <taxon>Nematoda</taxon>
        <taxon>Chromadorea</taxon>
        <taxon>Rhabditida</taxon>
        <taxon>Tylenchina</taxon>
        <taxon>Tylenchomorpha</taxon>
        <taxon>Sphaerularioidea</taxon>
        <taxon>Anguinidae</taxon>
        <taxon>Anguininae</taxon>
        <taxon>Ditylenchus</taxon>
    </lineage>
</organism>
<dbReference type="AlphaFoldDB" id="A0A915DIR5"/>
<sequence>MQGNLMELLFKKTLKALKHNDLMDIMAKILVDYLIFHAPRLLIEKKNCFSGAEYLWDLSDAIFKYVSDKNKGISTDASMKTLKKIAGDSLDTIKDLAHSASEVELVAAEALIYLRNHLADAAGTPKDARFFQNEDMSNAVKIGEVSEDDVEKTKNAADAGKAGEHSYRKGDLMKFLFKKSLKALKDKAPTLLSKKKRTSEAEYLRDLSDAVVNYVADKNKGISTDASMETLKKIAGDSLETSKYSVVYAQEDDLVVTKALSSINDYLATAAGKSENAGVVQNDESAAVKMGKVGEDDVEKPMDDTRKRVVSSDSDAPSKKLKESGDK</sequence>
<feature type="compositionally biased region" description="Basic and acidic residues" evidence="1">
    <location>
        <begin position="292"/>
        <end position="307"/>
    </location>
</feature>
<evidence type="ECO:0000313" key="3">
    <source>
        <dbReference type="WBParaSite" id="jg19689"/>
    </source>
</evidence>
<reference evidence="3" key="1">
    <citation type="submission" date="2022-11" db="UniProtKB">
        <authorList>
            <consortium name="WormBaseParasite"/>
        </authorList>
    </citation>
    <scope>IDENTIFICATION</scope>
</reference>
<evidence type="ECO:0000313" key="2">
    <source>
        <dbReference type="Proteomes" id="UP000887574"/>
    </source>
</evidence>
<keyword evidence="2" id="KW-1185">Reference proteome</keyword>
<proteinExistence type="predicted"/>